<gene>
    <name evidence="4" type="primary">BLI</name>
    <name evidence="4" type="ORF">SDJN03_13279</name>
</gene>
<evidence type="ECO:0000313" key="5">
    <source>
        <dbReference type="Proteomes" id="UP000685013"/>
    </source>
</evidence>
<evidence type="ECO:0000256" key="2">
    <source>
        <dbReference type="SAM" id="MobiDB-lite"/>
    </source>
</evidence>
<comment type="caution">
    <text evidence="4">The sequence shown here is derived from an EMBL/GenBank/DDBJ whole genome shotgun (WGS) entry which is preliminary data.</text>
</comment>
<dbReference type="InterPro" id="IPR009346">
    <property type="entry name" value="GRIM-19"/>
</dbReference>
<dbReference type="PANTHER" id="PTHR47490">
    <property type="entry name" value="PROTEIN BLISTER"/>
    <property type="match status" value="1"/>
</dbReference>
<feature type="compositionally biased region" description="Polar residues" evidence="2">
    <location>
        <begin position="211"/>
        <end position="220"/>
    </location>
</feature>
<proteinExistence type="predicted"/>
<dbReference type="GO" id="GO:0040008">
    <property type="term" value="P:regulation of growth"/>
    <property type="evidence" value="ECO:0007669"/>
    <property type="project" value="InterPro"/>
</dbReference>
<reference evidence="4 5" key="1">
    <citation type="journal article" date="2021" name="Hortic Res">
        <title>The domestication of Cucurbita argyrosperma as revealed by the genome of its wild relative.</title>
        <authorList>
            <person name="Barrera-Redondo J."/>
            <person name="Sanchez-de la Vega G."/>
            <person name="Aguirre-Liguori J.A."/>
            <person name="Castellanos-Morales G."/>
            <person name="Gutierrez-Guerrero Y.T."/>
            <person name="Aguirre-Dugua X."/>
            <person name="Aguirre-Planter E."/>
            <person name="Tenaillon M.I."/>
            <person name="Lira-Saade R."/>
            <person name="Eguiarte L.E."/>
        </authorList>
    </citation>
    <scope>NUCLEOTIDE SEQUENCE [LARGE SCALE GENOMIC DNA]</scope>
    <source>
        <strain evidence="4">JBR-2021</strain>
    </source>
</reference>
<feature type="coiled-coil region" evidence="1">
    <location>
        <begin position="643"/>
        <end position="810"/>
    </location>
</feature>
<keyword evidence="3" id="KW-0472">Membrane</keyword>
<feature type="transmembrane region" description="Helical" evidence="3">
    <location>
        <begin position="44"/>
        <end position="62"/>
    </location>
</feature>
<dbReference type="AlphaFoldDB" id="A0AAV6N7A5"/>
<sequence>MTEAAIRKKPGMASVKDMPILQDGPPPGGFAPVRYARRIPTKGPSAMAIFLTAFGAFSWGMYQVGKGNKVRRALKEEKYSARRAILPVLQAEEDERFVKEWKSYLEYEAEVMKDVPGWKVGESVYNSGKWMPPATGELRPEVCLAVFGLDSLYSARGDWFDSFCGVVFLYPVLPNSMAATRKLEHLEAGKRRLEEFRKKKAAERVKKAAPPSQNHISAGGSQEKKPLESEHAQRITDSDGATTTNGAGRSAIESSSVVVKDDRNTNSFSQNIDQHVLNERHADYPFTRNGDGALSAKPVKQPSNGQGLSGTTHGISGNKILEINKDSGVGSQARIPFGSASGIGQHASKETDNIFGQSALREVDGPLYRRDGQENSILKSSGPLHKFSANISPQNTIGDLQYTDSSSNNILASGHSFTSSNDGFFNSTSRKGYSSQEVGENVHRTSEFIGEQTSDLGQLKPFDVTDFTRIKPANMQSSESAGSNTDSRSPSIYEPSYTTSSENSFRRSRSSFLDSLTVPKAPSGSFLGLAEHDKGSRISDGFKANEKEATISFSFQNLIKSDGFRTNERDGSESLPFQKPLIDMKTAGISSKFSSQNTTVSYSNSFPPVFVAKGVDQPIVGIEEDSMLEKKHELYSSKKHEDFAALEQHIEDLTQEKFSLQKAVEASRALAESLAAENSSLTDSYNKQRSVVNQLKSDMEMLQEEMKTQMVELESIKLEYANVQLECNAADERAKLIASEVIGLEDKALRLRSNELKLERQLENLEAEISSYKKKMSIMEKERQDFQSTIDALQEEKKLLQSKYRKASTSGKSIDISNTSNRKDVATSTEELDTTPGTSNHEVKDGASFTEDDTSGVPMLLENATTEVSSVIVPPDHMRTVQNINALMAELALEKEELTQALASELTGNTRLKELNKELTRKLEAQTQRLELLIAQSMAGEIVPVRHLDSRAVHHENENIVLADEGDEVVERVLGWIMKLFPSGSSRRRTSKLL</sequence>
<protein>
    <submittedName>
        <fullName evidence="4">Protein BLISTER</fullName>
    </submittedName>
</protein>
<organism evidence="4 5">
    <name type="scientific">Cucurbita argyrosperma subsp. sororia</name>
    <dbReference type="NCBI Taxonomy" id="37648"/>
    <lineage>
        <taxon>Eukaryota</taxon>
        <taxon>Viridiplantae</taxon>
        <taxon>Streptophyta</taxon>
        <taxon>Embryophyta</taxon>
        <taxon>Tracheophyta</taxon>
        <taxon>Spermatophyta</taxon>
        <taxon>Magnoliopsida</taxon>
        <taxon>eudicotyledons</taxon>
        <taxon>Gunneridae</taxon>
        <taxon>Pentapetalae</taxon>
        <taxon>rosids</taxon>
        <taxon>fabids</taxon>
        <taxon>Cucurbitales</taxon>
        <taxon>Cucurbitaceae</taxon>
        <taxon>Cucurbiteae</taxon>
        <taxon>Cucurbita</taxon>
    </lineage>
</organism>
<feature type="coiled-coil region" evidence="1">
    <location>
        <begin position="881"/>
        <end position="936"/>
    </location>
</feature>
<feature type="region of interest" description="Disordered" evidence="2">
    <location>
        <begin position="289"/>
        <end position="315"/>
    </location>
</feature>
<feature type="region of interest" description="Disordered" evidence="2">
    <location>
        <begin position="810"/>
        <end position="854"/>
    </location>
</feature>
<evidence type="ECO:0000256" key="3">
    <source>
        <dbReference type="SAM" id="Phobius"/>
    </source>
</evidence>
<dbReference type="Pfam" id="PF06212">
    <property type="entry name" value="GRIM-19"/>
    <property type="match status" value="1"/>
</dbReference>
<evidence type="ECO:0000313" key="4">
    <source>
        <dbReference type="EMBL" id="KAG6593803.1"/>
    </source>
</evidence>
<evidence type="ECO:0000256" key="1">
    <source>
        <dbReference type="SAM" id="Coils"/>
    </source>
</evidence>
<feature type="non-terminal residue" evidence="4">
    <location>
        <position position="1"/>
    </location>
</feature>
<keyword evidence="3" id="KW-1133">Transmembrane helix</keyword>
<dbReference type="Proteomes" id="UP000685013">
    <property type="component" value="Chromosome 8"/>
</dbReference>
<feature type="compositionally biased region" description="Polar residues" evidence="2">
    <location>
        <begin position="474"/>
        <end position="490"/>
    </location>
</feature>
<name>A0AAV6N7A5_9ROSI</name>
<keyword evidence="3" id="KW-0812">Transmembrane</keyword>
<dbReference type="InterPro" id="IPR044194">
    <property type="entry name" value="BLISTER"/>
</dbReference>
<accession>A0AAV6N7A5</accession>
<feature type="compositionally biased region" description="Polar residues" evidence="2">
    <location>
        <begin position="301"/>
        <end position="315"/>
    </location>
</feature>
<feature type="region of interest" description="Disordered" evidence="2">
    <location>
        <begin position="473"/>
        <end position="504"/>
    </location>
</feature>
<keyword evidence="1" id="KW-0175">Coiled coil</keyword>
<keyword evidence="5" id="KW-1185">Reference proteome</keyword>
<feature type="compositionally biased region" description="Polar residues" evidence="2">
    <location>
        <begin position="810"/>
        <end position="820"/>
    </location>
</feature>
<dbReference type="EMBL" id="JAGKQH010000008">
    <property type="protein sequence ID" value="KAG6593803.1"/>
    <property type="molecule type" value="Genomic_DNA"/>
</dbReference>
<feature type="compositionally biased region" description="Basic and acidic residues" evidence="2">
    <location>
        <begin position="222"/>
        <end position="237"/>
    </location>
</feature>
<feature type="compositionally biased region" description="Polar residues" evidence="2">
    <location>
        <begin position="239"/>
        <end position="257"/>
    </location>
</feature>
<dbReference type="PANTHER" id="PTHR47490:SF2">
    <property type="entry name" value="PROTEIN BLISTER"/>
    <property type="match status" value="1"/>
</dbReference>
<feature type="region of interest" description="Disordered" evidence="2">
    <location>
        <begin position="199"/>
        <end position="265"/>
    </location>
</feature>